<keyword evidence="4" id="KW-1015">Disulfide bond</keyword>
<dbReference type="InterPro" id="IPR050553">
    <property type="entry name" value="Thioredoxin_ResA/DsbE_sf"/>
</dbReference>
<evidence type="ECO:0000259" key="6">
    <source>
        <dbReference type="PROSITE" id="PS51352"/>
    </source>
</evidence>
<dbReference type="Gene3D" id="3.40.30.10">
    <property type="entry name" value="Glutaredoxin"/>
    <property type="match status" value="1"/>
</dbReference>
<dbReference type="RefSeq" id="WP_094798569.1">
    <property type="nucleotide sequence ID" value="NZ_NEVP01000001.1"/>
</dbReference>
<keyword evidence="5" id="KW-0676">Redox-active center</keyword>
<evidence type="ECO:0000256" key="2">
    <source>
        <dbReference type="ARBA" id="ARBA00022748"/>
    </source>
</evidence>
<dbReference type="PROSITE" id="PS51352">
    <property type="entry name" value="THIOREDOXIN_2"/>
    <property type="match status" value="1"/>
</dbReference>
<dbReference type="AlphaFoldDB" id="A0A261U0M7"/>
<evidence type="ECO:0000256" key="4">
    <source>
        <dbReference type="ARBA" id="ARBA00023157"/>
    </source>
</evidence>
<dbReference type="OrthoDB" id="9811352at2"/>
<dbReference type="PROSITE" id="PS00194">
    <property type="entry name" value="THIOREDOXIN_1"/>
    <property type="match status" value="1"/>
</dbReference>
<dbReference type="InterPro" id="IPR036249">
    <property type="entry name" value="Thioredoxin-like_sf"/>
</dbReference>
<dbReference type="GO" id="GO:0017004">
    <property type="term" value="P:cytochrome complex assembly"/>
    <property type="evidence" value="ECO:0007669"/>
    <property type="project" value="UniProtKB-KW"/>
</dbReference>
<dbReference type="PANTHER" id="PTHR42852:SF6">
    <property type="entry name" value="THIOL:DISULFIDE INTERCHANGE PROTEIN DSBE"/>
    <property type="match status" value="1"/>
</dbReference>
<accession>A0A261U0M7</accession>
<dbReference type="SUPFAM" id="SSF52833">
    <property type="entry name" value="Thioredoxin-like"/>
    <property type="match status" value="1"/>
</dbReference>
<dbReference type="GO" id="GO:0016209">
    <property type="term" value="F:antioxidant activity"/>
    <property type="evidence" value="ECO:0007669"/>
    <property type="project" value="InterPro"/>
</dbReference>
<dbReference type="InterPro" id="IPR000866">
    <property type="entry name" value="AhpC/TSA"/>
</dbReference>
<organism evidence="7 8">
    <name type="scientific">Bordetella genomosp. 5</name>
    <dbReference type="NCBI Taxonomy" id="1395608"/>
    <lineage>
        <taxon>Bacteria</taxon>
        <taxon>Pseudomonadati</taxon>
        <taxon>Pseudomonadota</taxon>
        <taxon>Betaproteobacteria</taxon>
        <taxon>Burkholderiales</taxon>
        <taxon>Alcaligenaceae</taxon>
        <taxon>Bordetella</taxon>
    </lineage>
</organism>
<gene>
    <name evidence="7" type="ORF">CAL25_03725</name>
</gene>
<evidence type="ECO:0000256" key="1">
    <source>
        <dbReference type="ARBA" id="ARBA00004418"/>
    </source>
</evidence>
<evidence type="ECO:0000313" key="8">
    <source>
        <dbReference type="Proteomes" id="UP000216913"/>
    </source>
</evidence>
<dbReference type="GO" id="GO:0015036">
    <property type="term" value="F:disulfide oxidoreductase activity"/>
    <property type="evidence" value="ECO:0007669"/>
    <property type="project" value="UniProtKB-ARBA"/>
</dbReference>
<evidence type="ECO:0000256" key="3">
    <source>
        <dbReference type="ARBA" id="ARBA00022764"/>
    </source>
</evidence>
<keyword evidence="3" id="KW-0574">Periplasm</keyword>
<dbReference type="GO" id="GO:0042597">
    <property type="term" value="C:periplasmic space"/>
    <property type="evidence" value="ECO:0007669"/>
    <property type="project" value="UniProtKB-SubCell"/>
</dbReference>
<evidence type="ECO:0000256" key="5">
    <source>
        <dbReference type="ARBA" id="ARBA00023284"/>
    </source>
</evidence>
<dbReference type="CDD" id="cd02966">
    <property type="entry name" value="TlpA_like_family"/>
    <property type="match status" value="1"/>
</dbReference>
<sequence length="189" mass="19658">MNRRLFLSTAAVAIVGAGVATYFIGRKADTPSSGAGASAGAQSGQAAGAQPSAADLLAMSLPDVAGQTQALSQWRGKPMVINFWATWCAPCVREMPELEALSKKYPGVQLVGIGVDNVDNIRKFQEKVVVSYPLLVMGMSAIDTLRQLGNPSGGLPFTLVLNADGSISEKILGEIDPAKLDASIARVVA</sequence>
<dbReference type="InterPro" id="IPR013766">
    <property type="entry name" value="Thioredoxin_domain"/>
</dbReference>
<reference evidence="7 8" key="1">
    <citation type="submission" date="2017-05" db="EMBL/GenBank/DDBJ databases">
        <title>Complete and WGS of Bordetella genogroups.</title>
        <authorList>
            <person name="Spilker T."/>
            <person name="LiPuma J."/>
        </authorList>
    </citation>
    <scope>NUCLEOTIDE SEQUENCE [LARGE SCALE GENOMIC DNA]</scope>
    <source>
        <strain evidence="7 8">AU10456</strain>
    </source>
</reference>
<dbReference type="Pfam" id="PF00578">
    <property type="entry name" value="AhpC-TSA"/>
    <property type="match status" value="1"/>
</dbReference>
<dbReference type="InterPro" id="IPR017937">
    <property type="entry name" value="Thioredoxin_CS"/>
</dbReference>
<dbReference type="PANTHER" id="PTHR42852">
    <property type="entry name" value="THIOL:DISULFIDE INTERCHANGE PROTEIN DSBE"/>
    <property type="match status" value="1"/>
</dbReference>
<protein>
    <submittedName>
        <fullName evidence="7">Thioredoxin</fullName>
    </submittedName>
</protein>
<name>A0A261U0M7_9BORD</name>
<dbReference type="EMBL" id="NEVP01000001">
    <property type="protein sequence ID" value="OZI55514.1"/>
    <property type="molecule type" value="Genomic_DNA"/>
</dbReference>
<proteinExistence type="predicted"/>
<dbReference type="Proteomes" id="UP000216913">
    <property type="component" value="Unassembled WGS sequence"/>
</dbReference>
<comment type="caution">
    <text evidence="7">The sequence shown here is derived from an EMBL/GenBank/DDBJ whole genome shotgun (WGS) entry which is preliminary data.</text>
</comment>
<keyword evidence="8" id="KW-1185">Reference proteome</keyword>
<evidence type="ECO:0000313" key="7">
    <source>
        <dbReference type="EMBL" id="OZI55514.1"/>
    </source>
</evidence>
<comment type="subcellular location">
    <subcellularLocation>
        <location evidence="1">Periplasm</location>
    </subcellularLocation>
</comment>
<keyword evidence="2" id="KW-0201">Cytochrome c-type biogenesis</keyword>
<feature type="domain" description="Thioredoxin" evidence="6">
    <location>
        <begin position="50"/>
        <end position="189"/>
    </location>
</feature>